<evidence type="ECO:0000256" key="2">
    <source>
        <dbReference type="SAM" id="SignalP"/>
    </source>
</evidence>
<feature type="region of interest" description="Disordered" evidence="1">
    <location>
        <begin position="33"/>
        <end position="57"/>
    </location>
</feature>
<dbReference type="EMBL" id="JAGEOJ010000027">
    <property type="protein sequence ID" value="MBO2454560.1"/>
    <property type="molecule type" value="Genomic_DNA"/>
</dbReference>
<keyword evidence="2" id="KW-0732">Signal</keyword>
<gene>
    <name evidence="3" type="ORF">J4573_46255</name>
</gene>
<reference evidence="3" key="1">
    <citation type="submission" date="2021-03" db="EMBL/GenBank/DDBJ databases">
        <authorList>
            <person name="Kanchanasin P."/>
            <person name="Saeng-In P."/>
            <person name="Phongsopitanun W."/>
            <person name="Yuki M."/>
            <person name="Kudo T."/>
            <person name="Ohkuma M."/>
            <person name="Tanasupawat S."/>
        </authorList>
    </citation>
    <scope>NUCLEOTIDE SEQUENCE</scope>
    <source>
        <strain evidence="3">GKU 128</strain>
    </source>
</reference>
<evidence type="ECO:0000256" key="1">
    <source>
        <dbReference type="SAM" id="MobiDB-lite"/>
    </source>
</evidence>
<comment type="caution">
    <text evidence="3">The sequence shown here is derived from an EMBL/GenBank/DDBJ whole genome shotgun (WGS) entry which is preliminary data.</text>
</comment>
<feature type="signal peptide" evidence="2">
    <location>
        <begin position="1"/>
        <end position="31"/>
    </location>
</feature>
<dbReference type="AlphaFoldDB" id="A0A939PL04"/>
<keyword evidence="4" id="KW-1185">Reference proteome</keyword>
<feature type="compositionally biased region" description="Polar residues" evidence="1">
    <location>
        <begin position="33"/>
        <end position="48"/>
    </location>
</feature>
<sequence>MHARLVRSSTRIASCCVLLAACGTHSSGSGAFNPNGATAPASQANTPAADQKAPNALPTQQVDKAVLDRYREYQRIYKQAYETNDPSTLNGIVIDPLLASITKDLNTLAAQKEVWRFTNALNPRIQGRSKDGMDVYVIDCVATIAAYRYSTTTGKRLGGGPGRARAALTVLRYSNGTWMVSDAKRGKEC</sequence>
<evidence type="ECO:0000313" key="4">
    <source>
        <dbReference type="Proteomes" id="UP000669179"/>
    </source>
</evidence>
<evidence type="ECO:0000313" key="3">
    <source>
        <dbReference type="EMBL" id="MBO2454560.1"/>
    </source>
</evidence>
<dbReference type="Proteomes" id="UP000669179">
    <property type="component" value="Unassembled WGS sequence"/>
</dbReference>
<dbReference type="PROSITE" id="PS51257">
    <property type="entry name" value="PROKAR_LIPOPROTEIN"/>
    <property type="match status" value="1"/>
</dbReference>
<feature type="chain" id="PRO_5037934459" description="Nuclear transport factor 2 family protein" evidence="2">
    <location>
        <begin position="32"/>
        <end position="189"/>
    </location>
</feature>
<organism evidence="3 4">
    <name type="scientific">Actinomadura barringtoniae</name>
    <dbReference type="NCBI Taxonomy" id="1427535"/>
    <lineage>
        <taxon>Bacteria</taxon>
        <taxon>Bacillati</taxon>
        <taxon>Actinomycetota</taxon>
        <taxon>Actinomycetes</taxon>
        <taxon>Streptosporangiales</taxon>
        <taxon>Thermomonosporaceae</taxon>
        <taxon>Actinomadura</taxon>
    </lineage>
</organism>
<accession>A0A939PL04</accession>
<dbReference type="RefSeq" id="WP_208262768.1">
    <property type="nucleotide sequence ID" value="NZ_JAGEOJ010000027.1"/>
</dbReference>
<proteinExistence type="predicted"/>
<protein>
    <recommendedName>
        <fullName evidence="5">Nuclear transport factor 2 family protein</fullName>
    </recommendedName>
</protein>
<evidence type="ECO:0008006" key="5">
    <source>
        <dbReference type="Google" id="ProtNLM"/>
    </source>
</evidence>
<name>A0A939PL04_9ACTN</name>